<keyword evidence="4" id="KW-0138">CF(0)</keyword>
<dbReference type="OrthoDB" id="437at2759"/>
<keyword evidence="6" id="KW-0406">Ion transport</keyword>
<evidence type="ECO:0000256" key="5">
    <source>
        <dbReference type="ARBA" id="ARBA00022781"/>
    </source>
</evidence>
<evidence type="ECO:0000313" key="11">
    <source>
        <dbReference type="Proteomes" id="UP000008837"/>
    </source>
</evidence>
<dbReference type="Pfam" id="PF04718">
    <property type="entry name" value="ATP-synt_G"/>
    <property type="match status" value="1"/>
</dbReference>
<comment type="similarity">
    <text evidence="2">Belongs to the ATPase g subunit family.</text>
</comment>
<dbReference type="GO" id="GO:0015078">
    <property type="term" value="F:proton transmembrane transporter activity"/>
    <property type="evidence" value="ECO:0007669"/>
    <property type="project" value="InterPro"/>
</dbReference>
<keyword evidence="5" id="KW-0375">Hydrogen ion transport</keyword>
<dbReference type="InterPro" id="IPR006808">
    <property type="entry name" value="ATP_synth_F0_gsu_mt"/>
</dbReference>
<evidence type="ECO:0000256" key="1">
    <source>
        <dbReference type="ARBA" id="ARBA00004325"/>
    </source>
</evidence>
<evidence type="ECO:0000256" key="9">
    <source>
        <dbReference type="ARBA" id="ARBA00023310"/>
    </source>
</evidence>
<dbReference type="Proteomes" id="UP000008837">
    <property type="component" value="Unassembled WGS sequence"/>
</dbReference>
<dbReference type="VEuPathDB" id="FungiDB:MGL_2635"/>
<dbReference type="GO" id="GO:0045259">
    <property type="term" value="C:proton-transporting ATP synthase complex"/>
    <property type="evidence" value="ECO:0007669"/>
    <property type="project" value="UniProtKB-KW"/>
</dbReference>
<dbReference type="AlphaFoldDB" id="A8Q4T8"/>
<evidence type="ECO:0000256" key="2">
    <source>
        <dbReference type="ARBA" id="ARBA00005699"/>
    </source>
</evidence>
<dbReference type="InParanoid" id="A8Q4T8"/>
<reference evidence="10 11" key="1">
    <citation type="journal article" date="2007" name="Proc. Natl. Acad. Sci. U.S.A.">
        <title>Dandruff-associated Malassezia genomes reveal convergent and divergent virulence traits shared with plant and human fungal pathogens.</title>
        <authorList>
            <person name="Xu J."/>
            <person name="Saunders C.W."/>
            <person name="Hu P."/>
            <person name="Grant R.A."/>
            <person name="Boekhout T."/>
            <person name="Kuramae E.E."/>
            <person name="Kronstad J.W."/>
            <person name="Deangelis Y.M."/>
            <person name="Reeder N.L."/>
            <person name="Johnstone K.R."/>
            <person name="Leland M."/>
            <person name="Fieno A.M."/>
            <person name="Begley W.M."/>
            <person name="Sun Y."/>
            <person name="Lacey M.P."/>
            <person name="Chaudhary T."/>
            <person name="Keough T."/>
            <person name="Chu L."/>
            <person name="Sears R."/>
            <person name="Yuan B."/>
            <person name="Dawson T.L.Jr."/>
        </authorList>
    </citation>
    <scope>NUCLEOTIDE SEQUENCE [LARGE SCALE GENOMIC DNA]</scope>
    <source>
        <strain evidence="11">ATCC MYA-4612 / CBS 7966</strain>
    </source>
</reference>
<dbReference type="KEGG" id="mgl:MGL_2635"/>
<organism evidence="10 11">
    <name type="scientific">Malassezia globosa (strain ATCC MYA-4612 / CBS 7966)</name>
    <name type="common">Dandruff-associated fungus</name>
    <dbReference type="NCBI Taxonomy" id="425265"/>
    <lineage>
        <taxon>Eukaryota</taxon>
        <taxon>Fungi</taxon>
        <taxon>Dikarya</taxon>
        <taxon>Basidiomycota</taxon>
        <taxon>Ustilaginomycotina</taxon>
        <taxon>Malasseziomycetes</taxon>
        <taxon>Malasseziales</taxon>
        <taxon>Malasseziaceae</taxon>
        <taxon>Malassezia</taxon>
    </lineage>
</organism>
<name>A8Q4T8_MALGO</name>
<accession>A8Q4T8</accession>
<proteinExistence type="inferred from homology"/>
<evidence type="ECO:0000313" key="10">
    <source>
        <dbReference type="EMBL" id="EDP43039.1"/>
    </source>
</evidence>
<evidence type="ECO:0000256" key="4">
    <source>
        <dbReference type="ARBA" id="ARBA00022547"/>
    </source>
</evidence>
<keyword evidence="3" id="KW-0813">Transport</keyword>
<gene>
    <name evidence="10" type="ORF">MGL_2635</name>
</gene>
<evidence type="ECO:0000256" key="7">
    <source>
        <dbReference type="ARBA" id="ARBA00023128"/>
    </source>
</evidence>
<keyword evidence="11" id="KW-1185">Reference proteome</keyword>
<dbReference type="GO" id="GO:0015986">
    <property type="term" value="P:proton motive force-driven ATP synthesis"/>
    <property type="evidence" value="ECO:0007669"/>
    <property type="project" value="InterPro"/>
</dbReference>
<evidence type="ECO:0000256" key="3">
    <source>
        <dbReference type="ARBA" id="ARBA00022448"/>
    </source>
</evidence>
<dbReference type="FunCoup" id="A8Q4T8">
    <property type="interactions" value="1"/>
</dbReference>
<comment type="subcellular location">
    <subcellularLocation>
        <location evidence="1">Mitochondrion membrane</location>
    </subcellularLocation>
</comment>
<comment type="caution">
    <text evidence="10">The sequence shown here is derived from an EMBL/GenBank/DDBJ whole genome shotgun (WGS) entry which is preliminary data.</text>
</comment>
<dbReference type="GO" id="GO:0031966">
    <property type="term" value="C:mitochondrial membrane"/>
    <property type="evidence" value="ECO:0007669"/>
    <property type="project" value="UniProtKB-SubCell"/>
</dbReference>
<dbReference type="STRING" id="425265.A8Q4T8"/>
<keyword evidence="8" id="KW-0472">Membrane</keyword>
<protein>
    <submittedName>
        <fullName evidence="10">Uncharacterized protein</fullName>
    </submittedName>
</protein>
<dbReference type="EMBL" id="AAYY01000009">
    <property type="protein sequence ID" value="EDP43039.1"/>
    <property type="molecule type" value="Genomic_DNA"/>
</dbReference>
<dbReference type="RefSeq" id="XP_001730253.1">
    <property type="nucleotide sequence ID" value="XM_001730201.1"/>
</dbReference>
<dbReference type="GeneID" id="5854558"/>
<evidence type="ECO:0000256" key="6">
    <source>
        <dbReference type="ARBA" id="ARBA00023065"/>
    </source>
</evidence>
<evidence type="ECO:0000256" key="8">
    <source>
        <dbReference type="ARBA" id="ARBA00023136"/>
    </source>
</evidence>
<dbReference type="OMA" id="GLQAYGI"/>
<sequence length="157" mass="17203">MFPMYRQMMSQATRRMQAQGARGYASASGDFAKNMTQRAQALGTSVFQAAERALGSYAEPIIYNLRVAGSLAKQVYIAEKLAPPTSVSQVTSAYQQIWSSISKASWWTHSLPAGEWRKIAVYGVEAVGIFSIGEIIGKRSLVGYKIKEHAGAHGHHH</sequence>
<keyword evidence="9" id="KW-0066">ATP synthesis</keyword>
<keyword evidence="7" id="KW-0496">Mitochondrion</keyword>